<evidence type="ECO:0000313" key="3">
    <source>
        <dbReference type="Proteomes" id="UP001221898"/>
    </source>
</evidence>
<feature type="compositionally biased region" description="Basic and acidic residues" evidence="1">
    <location>
        <begin position="114"/>
        <end position="142"/>
    </location>
</feature>
<protein>
    <submittedName>
        <fullName evidence="2">Uncharacterized protein</fullName>
    </submittedName>
</protein>
<keyword evidence="3" id="KW-1185">Reference proteome</keyword>
<gene>
    <name evidence="2" type="ORF">AAFF_G00138220</name>
</gene>
<feature type="compositionally biased region" description="Polar residues" evidence="1">
    <location>
        <begin position="103"/>
        <end position="112"/>
    </location>
</feature>
<reference evidence="2" key="1">
    <citation type="journal article" date="2023" name="Science">
        <title>Genome structures resolve the early diversification of teleost fishes.</title>
        <authorList>
            <person name="Parey E."/>
            <person name="Louis A."/>
            <person name="Montfort J."/>
            <person name="Bouchez O."/>
            <person name="Roques C."/>
            <person name="Iampietro C."/>
            <person name="Lluch J."/>
            <person name="Castinel A."/>
            <person name="Donnadieu C."/>
            <person name="Desvignes T."/>
            <person name="Floi Bucao C."/>
            <person name="Jouanno E."/>
            <person name="Wen M."/>
            <person name="Mejri S."/>
            <person name="Dirks R."/>
            <person name="Jansen H."/>
            <person name="Henkel C."/>
            <person name="Chen W.J."/>
            <person name="Zahm M."/>
            <person name="Cabau C."/>
            <person name="Klopp C."/>
            <person name="Thompson A.W."/>
            <person name="Robinson-Rechavi M."/>
            <person name="Braasch I."/>
            <person name="Lecointre G."/>
            <person name="Bobe J."/>
            <person name="Postlethwait J.H."/>
            <person name="Berthelot C."/>
            <person name="Roest Crollius H."/>
            <person name="Guiguen Y."/>
        </authorList>
    </citation>
    <scope>NUCLEOTIDE SEQUENCE</scope>
    <source>
        <strain evidence="2">NC1722</strain>
    </source>
</reference>
<name>A0AAD7TD63_9TELE</name>
<feature type="region of interest" description="Disordered" evidence="1">
    <location>
        <begin position="33"/>
        <end position="180"/>
    </location>
</feature>
<dbReference type="Proteomes" id="UP001221898">
    <property type="component" value="Unassembled WGS sequence"/>
</dbReference>
<dbReference type="AlphaFoldDB" id="A0AAD7TD63"/>
<proteinExistence type="predicted"/>
<accession>A0AAD7TD63</accession>
<organism evidence="2 3">
    <name type="scientific">Aldrovandia affinis</name>
    <dbReference type="NCBI Taxonomy" id="143900"/>
    <lineage>
        <taxon>Eukaryota</taxon>
        <taxon>Metazoa</taxon>
        <taxon>Chordata</taxon>
        <taxon>Craniata</taxon>
        <taxon>Vertebrata</taxon>
        <taxon>Euteleostomi</taxon>
        <taxon>Actinopterygii</taxon>
        <taxon>Neopterygii</taxon>
        <taxon>Teleostei</taxon>
        <taxon>Notacanthiformes</taxon>
        <taxon>Halosauridae</taxon>
        <taxon>Aldrovandia</taxon>
    </lineage>
</organism>
<sequence length="180" mass="19212">MVWGTVWGMAIMQVGEKAHSERLHQLAHRGAKLVPGPVGERPFSLSSGRPRLQTPDSHDSAGRVGARAPKSLGPSLRALGFDKAPPHTARNPNRHPIALGTPTGRQESSVTHDLNGKRESLVSSHSPEHGDDGITPGREGKRPGCFLSDLKEKGRIWAPGTCRENGNSKGVAPVSRDPPV</sequence>
<evidence type="ECO:0000256" key="1">
    <source>
        <dbReference type="SAM" id="MobiDB-lite"/>
    </source>
</evidence>
<dbReference type="EMBL" id="JAINUG010000002">
    <property type="protein sequence ID" value="KAJ8418113.1"/>
    <property type="molecule type" value="Genomic_DNA"/>
</dbReference>
<evidence type="ECO:0000313" key="2">
    <source>
        <dbReference type="EMBL" id="KAJ8418113.1"/>
    </source>
</evidence>
<comment type="caution">
    <text evidence="2">The sequence shown here is derived from an EMBL/GenBank/DDBJ whole genome shotgun (WGS) entry which is preliminary data.</text>
</comment>